<reference evidence="1 2" key="1">
    <citation type="submission" date="2020-07" db="EMBL/GenBank/DDBJ databases">
        <title>Taxonomic revisions and descriptions of new bacterial species based on genomic comparisons in the high-G+C-content subgroup of the family Alcaligenaceae.</title>
        <authorList>
            <person name="Szabo A."/>
            <person name="Felfoldi T."/>
        </authorList>
    </citation>
    <scope>NUCLEOTIDE SEQUENCE [LARGE SCALE GENOMIC DNA]</scope>
    <source>
        <strain evidence="1 2">LMG 24012</strain>
    </source>
</reference>
<comment type="caution">
    <text evidence="1">The sequence shown here is derived from an EMBL/GenBank/DDBJ whole genome shotgun (WGS) entry which is preliminary data.</text>
</comment>
<dbReference type="AlphaFoldDB" id="A0A853G1S9"/>
<protein>
    <submittedName>
        <fullName evidence="1">Uncharacterized protein</fullName>
    </submittedName>
</protein>
<accession>A0A853G1S9</accession>
<keyword evidence="2" id="KW-1185">Reference proteome</keyword>
<organism evidence="1 2">
    <name type="scientific">Parapusillimonas granuli</name>
    <dbReference type="NCBI Taxonomy" id="380911"/>
    <lineage>
        <taxon>Bacteria</taxon>
        <taxon>Pseudomonadati</taxon>
        <taxon>Pseudomonadota</taxon>
        <taxon>Betaproteobacteria</taxon>
        <taxon>Burkholderiales</taxon>
        <taxon>Alcaligenaceae</taxon>
        <taxon>Parapusillimonas</taxon>
    </lineage>
</organism>
<evidence type="ECO:0000313" key="1">
    <source>
        <dbReference type="EMBL" id="NYT50249.1"/>
    </source>
</evidence>
<proteinExistence type="predicted"/>
<name>A0A853G1S9_9BURK</name>
<sequence>MAAALITDLSVYTTRSGRVAFLHTRENAGQKTVFYGYILELSEGKAVRRELAWTECGTCISSNEEGDRIVWKA</sequence>
<dbReference type="EMBL" id="JACCEM010000006">
    <property type="protein sequence ID" value="NYT50249.1"/>
    <property type="molecule type" value="Genomic_DNA"/>
</dbReference>
<evidence type="ECO:0000313" key="2">
    <source>
        <dbReference type="Proteomes" id="UP000559809"/>
    </source>
</evidence>
<dbReference type="Proteomes" id="UP000559809">
    <property type="component" value="Unassembled WGS sequence"/>
</dbReference>
<gene>
    <name evidence="1" type="ORF">H0A72_13095</name>
</gene>
<dbReference type="RefSeq" id="WP_180155991.1">
    <property type="nucleotide sequence ID" value="NZ_JACCEM010000006.1"/>
</dbReference>